<dbReference type="Gene3D" id="2.160.10.10">
    <property type="entry name" value="Hexapeptide repeat proteins"/>
    <property type="match status" value="2"/>
</dbReference>
<sequence>MSQKVLLALKTRNWETYMDKSQTTFQATVTDERKSPLQRYQDTVLGRSGLGYLLKYELIMLLCSWVPGAFGFLLRKMFYPSLFGSVGRGVVFGQNLVIRHPHKIKIGNNVMIDDNCVLDAKGSPGQDFVIGDNVIVSRGCILSAKKGTLSIGDNTNFGSDCLVYAVKETSIGRDTLFAAQCYVGGSMYHIDRTDIPPIQQGSYANGVTIGDGCWLGAGVKVIDGVTIGDGVILGTGAVANKNIEAFTVAVGVPAKVIKQRKA</sequence>
<dbReference type="EMBL" id="PDSK01000108">
    <property type="protein sequence ID" value="PIE32741.1"/>
    <property type="molecule type" value="Genomic_DNA"/>
</dbReference>
<dbReference type="InterPro" id="IPR011004">
    <property type="entry name" value="Trimer_LpxA-like_sf"/>
</dbReference>
<evidence type="ECO:0000313" key="2">
    <source>
        <dbReference type="Proteomes" id="UP000230821"/>
    </source>
</evidence>
<dbReference type="AlphaFoldDB" id="A0A2G6KAQ0"/>
<dbReference type="Proteomes" id="UP000230821">
    <property type="component" value="Unassembled WGS sequence"/>
</dbReference>
<protein>
    <submittedName>
        <fullName evidence="1">Acetyltransferase</fullName>
    </submittedName>
</protein>
<dbReference type="CDD" id="cd04647">
    <property type="entry name" value="LbH_MAT_like"/>
    <property type="match status" value="1"/>
</dbReference>
<dbReference type="PANTHER" id="PTHR23416:SF78">
    <property type="entry name" value="LIPOPOLYSACCHARIDE BIOSYNTHESIS O-ACETYL TRANSFERASE WBBJ-RELATED"/>
    <property type="match status" value="1"/>
</dbReference>
<reference evidence="1 2" key="1">
    <citation type="submission" date="2017-10" db="EMBL/GenBank/DDBJ databases">
        <title>Novel microbial diversity and functional potential in the marine mammal oral microbiome.</title>
        <authorList>
            <person name="Dudek N.K."/>
            <person name="Sun C.L."/>
            <person name="Burstein D."/>
            <person name="Kantor R.S."/>
            <person name="Aliaga Goltsman D.S."/>
            <person name="Bik E.M."/>
            <person name="Thomas B.C."/>
            <person name="Banfield J.F."/>
            <person name="Relman D.A."/>
        </authorList>
    </citation>
    <scope>NUCLEOTIDE SEQUENCE [LARGE SCALE GENOMIC DNA]</scope>
    <source>
        <strain evidence="1">DOLJORAL78_47_16</strain>
    </source>
</reference>
<dbReference type="PANTHER" id="PTHR23416">
    <property type="entry name" value="SIALIC ACID SYNTHASE-RELATED"/>
    <property type="match status" value="1"/>
</dbReference>
<accession>A0A2G6KAQ0</accession>
<name>A0A2G6KAQ0_9BACT</name>
<dbReference type="GO" id="GO:0008374">
    <property type="term" value="F:O-acyltransferase activity"/>
    <property type="evidence" value="ECO:0007669"/>
    <property type="project" value="TreeGrafter"/>
</dbReference>
<proteinExistence type="predicted"/>
<dbReference type="InterPro" id="IPR051159">
    <property type="entry name" value="Hexapeptide_acetyltransf"/>
</dbReference>
<dbReference type="GO" id="GO:0005829">
    <property type="term" value="C:cytosol"/>
    <property type="evidence" value="ECO:0007669"/>
    <property type="project" value="TreeGrafter"/>
</dbReference>
<dbReference type="InterPro" id="IPR001451">
    <property type="entry name" value="Hexapep"/>
</dbReference>
<keyword evidence="1" id="KW-0808">Transferase</keyword>
<comment type="caution">
    <text evidence="1">The sequence shown here is derived from an EMBL/GenBank/DDBJ whole genome shotgun (WGS) entry which is preliminary data.</text>
</comment>
<evidence type="ECO:0000313" key="1">
    <source>
        <dbReference type="EMBL" id="PIE32741.1"/>
    </source>
</evidence>
<dbReference type="SUPFAM" id="SSF51161">
    <property type="entry name" value="Trimeric LpxA-like enzymes"/>
    <property type="match status" value="1"/>
</dbReference>
<organism evidence="1 2">
    <name type="scientific">candidate division KSB3 bacterium</name>
    <dbReference type="NCBI Taxonomy" id="2044937"/>
    <lineage>
        <taxon>Bacteria</taxon>
        <taxon>candidate division KSB3</taxon>
    </lineage>
</organism>
<gene>
    <name evidence="1" type="ORF">CSA56_14230</name>
</gene>
<dbReference type="Pfam" id="PF00132">
    <property type="entry name" value="Hexapep"/>
    <property type="match status" value="1"/>
</dbReference>